<evidence type="ECO:0000313" key="1">
    <source>
        <dbReference type="EnsemblPlants" id="OPUNC03G19680.1"/>
    </source>
</evidence>
<protein>
    <recommendedName>
        <fullName evidence="3">Aminotransferase-like plant mobile domain-containing protein</fullName>
    </recommendedName>
</protein>
<organism evidence="1">
    <name type="scientific">Oryza punctata</name>
    <name type="common">Red rice</name>
    <dbReference type="NCBI Taxonomy" id="4537"/>
    <lineage>
        <taxon>Eukaryota</taxon>
        <taxon>Viridiplantae</taxon>
        <taxon>Streptophyta</taxon>
        <taxon>Embryophyta</taxon>
        <taxon>Tracheophyta</taxon>
        <taxon>Spermatophyta</taxon>
        <taxon>Magnoliopsida</taxon>
        <taxon>Liliopsida</taxon>
        <taxon>Poales</taxon>
        <taxon>Poaceae</taxon>
        <taxon>BOP clade</taxon>
        <taxon>Oryzoideae</taxon>
        <taxon>Oryzeae</taxon>
        <taxon>Oryzinae</taxon>
        <taxon>Oryza</taxon>
    </lineage>
</organism>
<dbReference type="HOGENOM" id="CLU_066534_0_0_1"/>
<dbReference type="AlphaFoldDB" id="A0A0E0KEV4"/>
<evidence type="ECO:0008006" key="3">
    <source>
        <dbReference type="Google" id="ProtNLM"/>
    </source>
</evidence>
<keyword evidence="2" id="KW-1185">Reference proteome</keyword>
<accession>A0A0E0KEV4</accession>
<name>A0A0E0KEV4_ORYPU</name>
<reference evidence="1" key="1">
    <citation type="submission" date="2015-04" db="UniProtKB">
        <authorList>
            <consortium name="EnsemblPlants"/>
        </authorList>
    </citation>
    <scope>IDENTIFICATION</scope>
</reference>
<dbReference type="EnsemblPlants" id="OPUNC03G19680.1">
    <property type="protein sequence ID" value="OPUNC03G19680.1"/>
    <property type="gene ID" value="OPUNC03G19680"/>
</dbReference>
<evidence type="ECO:0000313" key="2">
    <source>
        <dbReference type="Proteomes" id="UP000026962"/>
    </source>
</evidence>
<dbReference type="Proteomes" id="UP000026962">
    <property type="component" value="Chromosome 3"/>
</dbReference>
<reference evidence="1" key="2">
    <citation type="submission" date="2018-05" db="EMBL/GenBank/DDBJ databases">
        <title>OpunRS2 (Oryza punctata Reference Sequence Version 2).</title>
        <authorList>
            <person name="Zhang J."/>
            <person name="Kudrna D."/>
            <person name="Lee S."/>
            <person name="Talag J."/>
            <person name="Welchert J."/>
            <person name="Wing R.A."/>
        </authorList>
    </citation>
    <scope>NUCLEOTIDE SEQUENCE [LARGE SCALE GENOMIC DNA]</scope>
</reference>
<dbReference type="Gramene" id="OPUNC03G19680.1">
    <property type="protein sequence ID" value="OPUNC03G19680.1"/>
    <property type="gene ID" value="OPUNC03G19680"/>
</dbReference>
<proteinExistence type="predicted"/>
<sequence length="223" mass="25441">MQTLKPILFNEAGVYDLPCYTTTLAQQFINSSTRRWVEGQPVQLRTEVSPNEKLMLWARMLLVNPEDSAYLTKAGIFRGVMASIYKCQIQPALVAVFLIYLNVNGHTLITNQGEMGYPLQCYGHPSFWTPLRRIYPATIHCSWPFPGLVPIATWVDHFFGVASASLQSFLPDGFVDPTEPLYEDKDFHVELRNDRPTAIMCDLEMSYKYTYPLVVYRAAFIAV</sequence>